<keyword evidence="1" id="KW-0328">Glycosyltransferase</keyword>
<dbReference type="Pfam" id="PF13439">
    <property type="entry name" value="Glyco_transf_4"/>
    <property type="match status" value="1"/>
</dbReference>
<dbReference type="EMBL" id="JAAGWE010000002">
    <property type="protein sequence ID" value="NEM04588.1"/>
    <property type="molecule type" value="Genomic_DNA"/>
</dbReference>
<proteinExistence type="predicted"/>
<gene>
    <name evidence="4" type="ORF">GCU54_00895</name>
</gene>
<dbReference type="AlphaFoldDB" id="A0A6P0G9I0"/>
<name>A0A6P0G9I0_9ACTN</name>
<dbReference type="InterPro" id="IPR028098">
    <property type="entry name" value="Glyco_trans_4-like_N"/>
</dbReference>
<dbReference type="CDD" id="cd03811">
    <property type="entry name" value="GT4_GT28_WabH-like"/>
    <property type="match status" value="1"/>
</dbReference>
<dbReference type="SUPFAM" id="SSF53756">
    <property type="entry name" value="UDP-Glycosyltransferase/glycogen phosphorylase"/>
    <property type="match status" value="1"/>
</dbReference>
<evidence type="ECO:0000256" key="2">
    <source>
        <dbReference type="ARBA" id="ARBA00022679"/>
    </source>
</evidence>
<dbReference type="Proteomes" id="UP000471126">
    <property type="component" value="Unassembled WGS sequence"/>
</dbReference>
<feature type="domain" description="Glycosyltransferase subfamily 4-like N-terminal" evidence="3">
    <location>
        <begin position="32"/>
        <end position="182"/>
    </location>
</feature>
<evidence type="ECO:0000313" key="4">
    <source>
        <dbReference type="EMBL" id="NEM04588.1"/>
    </source>
</evidence>
<organism evidence="4 5">
    <name type="scientific">Geodermatophilus normandii</name>
    <dbReference type="NCBI Taxonomy" id="1137989"/>
    <lineage>
        <taxon>Bacteria</taxon>
        <taxon>Bacillati</taxon>
        <taxon>Actinomycetota</taxon>
        <taxon>Actinomycetes</taxon>
        <taxon>Geodermatophilales</taxon>
        <taxon>Geodermatophilaceae</taxon>
        <taxon>Geodermatophilus</taxon>
    </lineage>
</organism>
<dbReference type="PANTHER" id="PTHR12526">
    <property type="entry name" value="GLYCOSYLTRANSFERASE"/>
    <property type="match status" value="1"/>
</dbReference>
<evidence type="ECO:0000313" key="5">
    <source>
        <dbReference type="Proteomes" id="UP000471126"/>
    </source>
</evidence>
<evidence type="ECO:0000256" key="1">
    <source>
        <dbReference type="ARBA" id="ARBA00022676"/>
    </source>
</evidence>
<dbReference type="GO" id="GO:0016757">
    <property type="term" value="F:glycosyltransferase activity"/>
    <property type="evidence" value="ECO:0007669"/>
    <property type="project" value="UniProtKB-KW"/>
</dbReference>
<dbReference type="Gene3D" id="3.40.50.2000">
    <property type="entry name" value="Glycogen Phosphorylase B"/>
    <property type="match status" value="2"/>
</dbReference>
<dbReference type="Pfam" id="PF13692">
    <property type="entry name" value="Glyco_trans_1_4"/>
    <property type="match status" value="1"/>
</dbReference>
<dbReference type="PANTHER" id="PTHR12526:SF510">
    <property type="entry name" value="D-INOSITOL 3-PHOSPHATE GLYCOSYLTRANSFERASE"/>
    <property type="match status" value="1"/>
</dbReference>
<reference evidence="4 5" key="1">
    <citation type="submission" date="2019-12" db="EMBL/GenBank/DDBJ databases">
        <title>WGS of CPCC 203550 I12A-02606.</title>
        <authorList>
            <person name="Jiang Z."/>
        </authorList>
    </citation>
    <scope>NUCLEOTIDE SEQUENCE [LARGE SCALE GENOMIC DNA]</scope>
    <source>
        <strain evidence="4 5">I12A-02606</strain>
    </source>
</reference>
<protein>
    <submittedName>
        <fullName evidence="4">Glycosyltransferase</fullName>
    </submittedName>
</protein>
<accession>A0A6P0G9I0</accession>
<sequence length="363" mass="37141">MRADGGAGRGGRRGARAGVLVRVSFVSDSDAWGGAEVWLSHHLRRAAGCGATASLVCAEPVADGFARFDVDRAVVPLTRHTAAAPATREALAAQRPDVVVVNLVDPASNGAAVDAALQVAPTAGVLHLVGDTRTGEERAALAARYRRMAAVISPSEEGRAQVVADLGVDPARAHVVPNGVDVPPDPAGPAGNAVPRIGAFGRLTAQKGFDVLLEALRRLDLPFDAVIGGAGRDGERLRADAAGLPVTLPGWVADARAFLAGVDLFVLSSRVEALPLTLLEAMAEGLPCVATDVGDVRRAVGEDAVVVPIEDAGALAGALRDLLADPAARADLGRRARARAERDLGADLMARRTFAVLAGVAAA</sequence>
<comment type="caution">
    <text evidence="4">The sequence shown here is derived from an EMBL/GenBank/DDBJ whole genome shotgun (WGS) entry which is preliminary data.</text>
</comment>
<evidence type="ECO:0000259" key="3">
    <source>
        <dbReference type="Pfam" id="PF13439"/>
    </source>
</evidence>
<keyword evidence="2 4" id="KW-0808">Transferase</keyword>